<dbReference type="eggNOG" id="KOG2085">
    <property type="taxonomic scope" value="Eukaryota"/>
</dbReference>
<proteinExistence type="inferred from homology"/>
<evidence type="ECO:0000313" key="3">
    <source>
        <dbReference type="EMBL" id="EDX02523.2"/>
    </source>
</evidence>
<feature type="compositionally biased region" description="Low complexity" evidence="2">
    <location>
        <begin position="1"/>
        <end position="13"/>
    </location>
</feature>
<dbReference type="GO" id="GO:0007165">
    <property type="term" value="P:signal transduction"/>
    <property type="evidence" value="ECO:0007669"/>
    <property type="project" value="InterPro"/>
</dbReference>
<name>B4Q1U8_DROYA</name>
<evidence type="ECO:0000256" key="1">
    <source>
        <dbReference type="ARBA" id="ARBA00009745"/>
    </source>
</evidence>
<dbReference type="Proteomes" id="UP000002282">
    <property type="component" value="Chromosome X"/>
</dbReference>
<dbReference type="SUPFAM" id="SSF48371">
    <property type="entry name" value="ARM repeat"/>
    <property type="match status" value="1"/>
</dbReference>
<comment type="similarity">
    <text evidence="1">Belongs to the phosphatase 2A regulatory subunit B56 family.</text>
</comment>
<dbReference type="Pfam" id="PF01603">
    <property type="entry name" value="B56"/>
    <property type="match status" value="1"/>
</dbReference>
<feature type="region of interest" description="Disordered" evidence="2">
    <location>
        <begin position="1"/>
        <end position="25"/>
    </location>
</feature>
<evidence type="ECO:0000256" key="2">
    <source>
        <dbReference type="SAM" id="MobiDB-lite"/>
    </source>
</evidence>
<dbReference type="GO" id="GO:0000159">
    <property type="term" value="C:protein phosphatase type 2A complex"/>
    <property type="evidence" value="ECO:0007669"/>
    <property type="project" value="InterPro"/>
</dbReference>
<dbReference type="GO" id="GO:0005634">
    <property type="term" value="C:nucleus"/>
    <property type="evidence" value="ECO:0007669"/>
    <property type="project" value="TreeGrafter"/>
</dbReference>
<dbReference type="Gene3D" id="1.25.10.10">
    <property type="entry name" value="Leucine-rich Repeat Variant"/>
    <property type="match status" value="1"/>
</dbReference>
<organism evidence="3 4">
    <name type="scientific">Drosophila yakuba</name>
    <name type="common">Fruit fly</name>
    <dbReference type="NCBI Taxonomy" id="7245"/>
    <lineage>
        <taxon>Eukaryota</taxon>
        <taxon>Metazoa</taxon>
        <taxon>Ecdysozoa</taxon>
        <taxon>Arthropoda</taxon>
        <taxon>Hexapoda</taxon>
        <taxon>Insecta</taxon>
        <taxon>Pterygota</taxon>
        <taxon>Neoptera</taxon>
        <taxon>Endopterygota</taxon>
        <taxon>Diptera</taxon>
        <taxon>Brachycera</taxon>
        <taxon>Muscomorpha</taxon>
        <taxon>Ephydroidea</taxon>
        <taxon>Drosophilidae</taxon>
        <taxon>Drosophila</taxon>
        <taxon>Sophophora</taxon>
    </lineage>
</organism>
<sequence>MSSFDSVSGSGSDSESDSDSDSQPRCIDSSLCEIKKRTELLAKKKVVLELYSCFLSGWTYYPGDEERKLDKMIVVKLLEHLDTKDVDDRTYVQSLLLRIYIKFKYLREFILKQFNDVFNRFTFESIECHCITELLDIYYDIIKDYSAPLKTNEEQVLLKVLLPLHKPQSMPSYFSTLIYCIIEFLQSNPSLIQRYVTGFLRLWPKTAYDKETLFLTEIASILVIQNEEEVTKVLEPAFKQIAKCLSSQSAKIAEQTLNLWEDEDLLELMRENNEVIMPIIFPSLYFMKKMHLSQRIQELVSTVMKELLMMNRELFLSLTIEQIRAEQKKTEPSNPP</sequence>
<dbReference type="PANTHER" id="PTHR10257:SF3">
    <property type="entry name" value="SERINE_THREONINE-PROTEIN PHOSPHATASE 2A 56 KDA REGULATORY SUBUNIT GAMMA ISOFORM"/>
    <property type="match status" value="1"/>
</dbReference>
<dbReference type="InterPro" id="IPR011989">
    <property type="entry name" value="ARM-like"/>
</dbReference>
<reference evidence="3 4" key="2">
    <citation type="journal article" date="2007" name="PLoS Biol.">
        <title>Principles of genome evolution in the Drosophila melanogaster species group.</title>
        <authorList>
            <person name="Ranz J.M."/>
            <person name="Maurin D."/>
            <person name="Chan Y.S."/>
            <person name="von Grotthuss M."/>
            <person name="Hillier L.W."/>
            <person name="Roote J."/>
            <person name="Ashburner M."/>
            <person name="Bergman C.M."/>
        </authorList>
    </citation>
    <scope>NUCLEOTIDE SEQUENCE [LARGE SCALE GENOMIC DNA]</scope>
    <source>
        <strain evidence="4">Tai18E2 / Tucson 14021-0261.01</strain>
    </source>
</reference>
<dbReference type="AlphaFoldDB" id="B4Q1U8"/>
<dbReference type="EMBL" id="CM000162">
    <property type="protein sequence ID" value="EDX02523.2"/>
    <property type="molecule type" value="Genomic_DNA"/>
</dbReference>
<evidence type="ECO:0000313" key="4">
    <source>
        <dbReference type="Proteomes" id="UP000002282"/>
    </source>
</evidence>
<dbReference type="HOGENOM" id="CLU_094408_0_0_1"/>
<dbReference type="GO" id="GO:0072542">
    <property type="term" value="F:protein phosphatase activator activity"/>
    <property type="evidence" value="ECO:0007669"/>
    <property type="project" value="TreeGrafter"/>
</dbReference>
<protein>
    <submittedName>
        <fullName evidence="3">Uncharacterized protein</fullName>
    </submittedName>
</protein>
<dbReference type="GO" id="GO:0005829">
    <property type="term" value="C:cytosol"/>
    <property type="evidence" value="ECO:0007669"/>
    <property type="project" value="TreeGrafter"/>
</dbReference>
<dbReference type="InterPro" id="IPR016024">
    <property type="entry name" value="ARM-type_fold"/>
</dbReference>
<reference evidence="3 4" key="1">
    <citation type="journal article" date="2007" name="Nature">
        <title>Evolution of genes and genomes on the Drosophila phylogeny.</title>
        <authorList>
            <consortium name="Drosophila 12 Genomes Consortium"/>
            <person name="Clark A.G."/>
            <person name="Eisen M.B."/>
            <person name="Smith D.R."/>
            <person name="Bergman C.M."/>
            <person name="Oliver B."/>
            <person name="Markow T.A."/>
            <person name="Kaufman T.C."/>
            <person name="Kellis M."/>
            <person name="Gelbart W."/>
            <person name="Iyer V.N."/>
            <person name="Pollard D.A."/>
            <person name="Sackton T.B."/>
            <person name="Larracuente A.M."/>
            <person name="Singh N.D."/>
            <person name="Abad J.P."/>
            <person name="Abt D.N."/>
            <person name="Adryan B."/>
            <person name="Aguade M."/>
            <person name="Akashi H."/>
            <person name="Anderson W.W."/>
            <person name="Aquadro C.F."/>
            <person name="Ardell D.H."/>
            <person name="Arguello R."/>
            <person name="Artieri C.G."/>
            <person name="Barbash D.A."/>
            <person name="Barker D."/>
            <person name="Barsanti P."/>
            <person name="Batterham P."/>
            <person name="Batzoglou S."/>
            <person name="Begun D."/>
            <person name="Bhutkar A."/>
            <person name="Blanco E."/>
            <person name="Bosak S.A."/>
            <person name="Bradley R.K."/>
            <person name="Brand A.D."/>
            <person name="Brent M.R."/>
            <person name="Brooks A.N."/>
            <person name="Brown R.H."/>
            <person name="Butlin R.K."/>
            <person name="Caggese C."/>
            <person name="Calvi B.R."/>
            <person name="Bernardo de Carvalho A."/>
            <person name="Caspi A."/>
            <person name="Castrezana S."/>
            <person name="Celniker S.E."/>
            <person name="Chang J.L."/>
            <person name="Chapple C."/>
            <person name="Chatterji S."/>
            <person name="Chinwalla A."/>
            <person name="Civetta A."/>
            <person name="Clifton S.W."/>
            <person name="Comeron J.M."/>
            <person name="Costello J.C."/>
            <person name="Coyne J.A."/>
            <person name="Daub J."/>
            <person name="David R.G."/>
            <person name="Delcher A.L."/>
            <person name="Delehaunty K."/>
            <person name="Do C.B."/>
            <person name="Ebling H."/>
            <person name="Edwards K."/>
            <person name="Eickbush T."/>
            <person name="Evans J.D."/>
            <person name="Filipski A."/>
            <person name="Findeiss S."/>
            <person name="Freyhult E."/>
            <person name="Fulton L."/>
            <person name="Fulton R."/>
            <person name="Garcia A.C."/>
            <person name="Gardiner A."/>
            <person name="Garfield D.A."/>
            <person name="Garvin B.E."/>
            <person name="Gibson G."/>
            <person name="Gilbert D."/>
            <person name="Gnerre S."/>
            <person name="Godfrey J."/>
            <person name="Good R."/>
            <person name="Gotea V."/>
            <person name="Gravely B."/>
            <person name="Greenberg A.J."/>
            <person name="Griffiths-Jones S."/>
            <person name="Gross S."/>
            <person name="Guigo R."/>
            <person name="Gustafson E.A."/>
            <person name="Haerty W."/>
            <person name="Hahn M.W."/>
            <person name="Halligan D.L."/>
            <person name="Halpern A.L."/>
            <person name="Halter G.M."/>
            <person name="Han M.V."/>
            <person name="Heger A."/>
            <person name="Hillier L."/>
            <person name="Hinrichs A.S."/>
            <person name="Holmes I."/>
            <person name="Hoskins R.A."/>
            <person name="Hubisz M.J."/>
            <person name="Hultmark D."/>
            <person name="Huntley M.A."/>
            <person name="Jaffe D.B."/>
            <person name="Jagadeeshan S."/>
            <person name="Jeck W.R."/>
            <person name="Johnson J."/>
            <person name="Jones C.D."/>
            <person name="Jordan W.C."/>
            <person name="Karpen G.H."/>
            <person name="Kataoka E."/>
            <person name="Keightley P.D."/>
            <person name="Kheradpour P."/>
            <person name="Kirkness E.F."/>
            <person name="Koerich L.B."/>
            <person name="Kristiansen K."/>
            <person name="Kudrna D."/>
            <person name="Kulathinal R.J."/>
            <person name="Kumar S."/>
            <person name="Kwok R."/>
            <person name="Lander E."/>
            <person name="Langley C.H."/>
            <person name="Lapoint R."/>
            <person name="Lazzaro B.P."/>
            <person name="Lee S.J."/>
            <person name="Levesque L."/>
            <person name="Li R."/>
            <person name="Lin C.F."/>
            <person name="Lin M.F."/>
            <person name="Lindblad-Toh K."/>
            <person name="Llopart A."/>
            <person name="Long M."/>
            <person name="Low L."/>
            <person name="Lozovsky E."/>
            <person name="Lu J."/>
            <person name="Luo M."/>
            <person name="Machado C.A."/>
            <person name="Makalowski W."/>
            <person name="Marzo M."/>
            <person name="Matsuda M."/>
            <person name="Matzkin L."/>
            <person name="McAllister B."/>
            <person name="McBride C.S."/>
            <person name="McKernan B."/>
            <person name="McKernan K."/>
            <person name="Mendez-Lago M."/>
            <person name="Minx P."/>
            <person name="Mollenhauer M.U."/>
            <person name="Montooth K."/>
            <person name="Mount S.M."/>
            <person name="Mu X."/>
            <person name="Myers E."/>
            <person name="Negre B."/>
            <person name="Newfeld S."/>
            <person name="Nielsen R."/>
            <person name="Noor M.A."/>
            <person name="O'Grady P."/>
            <person name="Pachter L."/>
            <person name="Papaceit M."/>
            <person name="Parisi M.J."/>
            <person name="Parisi M."/>
            <person name="Parts L."/>
            <person name="Pedersen J.S."/>
            <person name="Pesole G."/>
            <person name="Phillippy A.M."/>
            <person name="Ponting C.P."/>
            <person name="Pop M."/>
            <person name="Porcelli D."/>
            <person name="Powell J.R."/>
            <person name="Prohaska S."/>
            <person name="Pruitt K."/>
            <person name="Puig M."/>
            <person name="Quesneville H."/>
            <person name="Ram K.R."/>
            <person name="Rand D."/>
            <person name="Rasmussen M.D."/>
            <person name="Reed L.K."/>
            <person name="Reenan R."/>
            <person name="Reily A."/>
            <person name="Remington K.A."/>
            <person name="Rieger T.T."/>
            <person name="Ritchie M.G."/>
            <person name="Robin C."/>
            <person name="Rogers Y.H."/>
            <person name="Rohde C."/>
            <person name="Rozas J."/>
            <person name="Rubenfield M.J."/>
            <person name="Ruiz A."/>
            <person name="Russo S."/>
            <person name="Salzberg S.L."/>
            <person name="Sanchez-Gracia A."/>
            <person name="Saranga D.J."/>
            <person name="Sato H."/>
            <person name="Schaeffer S.W."/>
            <person name="Schatz M.C."/>
            <person name="Schlenke T."/>
            <person name="Schwartz R."/>
            <person name="Segarra C."/>
            <person name="Singh R.S."/>
            <person name="Sirot L."/>
            <person name="Sirota M."/>
            <person name="Sisneros N.B."/>
            <person name="Smith C.D."/>
            <person name="Smith T.F."/>
            <person name="Spieth J."/>
            <person name="Stage D.E."/>
            <person name="Stark A."/>
            <person name="Stephan W."/>
            <person name="Strausberg R.L."/>
            <person name="Strempel S."/>
            <person name="Sturgill D."/>
            <person name="Sutton G."/>
            <person name="Sutton G.G."/>
            <person name="Tao W."/>
            <person name="Teichmann S."/>
            <person name="Tobari Y.N."/>
            <person name="Tomimura Y."/>
            <person name="Tsolas J.M."/>
            <person name="Valente V.L."/>
            <person name="Venter E."/>
            <person name="Venter J.C."/>
            <person name="Vicario S."/>
            <person name="Vieira F.G."/>
            <person name="Vilella A.J."/>
            <person name="Villasante A."/>
            <person name="Walenz B."/>
            <person name="Wang J."/>
            <person name="Wasserman M."/>
            <person name="Watts T."/>
            <person name="Wilson D."/>
            <person name="Wilson R.K."/>
            <person name="Wing R.A."/>
            <person name="Wolfner M.F."/>
            <person name="Wong A."/>
            <person name="Wong G.K."/>
            <person name="Wu C.I."/>
            <person name="Wu G."/>
            <person name="Yamamoto D."/>
            <person name="Yang H.P."/>
            <person name="Yang S.P."/>
            <person name="Yorke J.A."/>
            <person name="Yoshida K."/>
            <person name="Zdobnov E."/>
            <person name="Zhang P."/>
            <person name="Zhang Y."/>
            <person name="Zimin A.V."/>
            <person name="Baldwin J."/>
            <person name="Abdouelleil A."/>
            <person name="Abdulkadir J."/>
            <person name="Abebe A."/>
            <person name="Abera B."/>
            <person name="Abreu J."/>
            <person name="Acer S.C."/>
            <person name="Aftuck L."/>
            <person name="Alexander A."/>
            <person name="An P."/>
            <person name="Anderson E."/>
            <person name="Anderson S."/>
            <person name="Arachi H."/>
            <person name="Azer M."/>
            <person name="Bachantsang P."/>
            <person name="Barry A."/>
            <person name="Bayul T."/>
            <person name="Berlin A."/>
            <person name="Bessette D."/>
            <person name="Bloom T."/>
            <person name="Blye J."/>
            <person name="Boguslavskiy L."/>
            <person name="Bonnet C."/>
            <person name="Boukhgalter B."/>
            <person name="Bourzgui I."/>
            <person name="Brown A."/>
            <person name="Cahill P."/>
            <person name="Channer S."/>
            <person name="Cheshatsang Y."/>
            <person name="Chuda L."/>
            <person name="Citroen M."/>
            <person name="Collymore A."/>
            <person name="Cooke P."/>
            <person name="Costello M."/>
            <person name="D'Aco K."/>
            <person name="Daza R."/>
            <person name="De Haan G."/>
            <person name="DeGray S."/>
            <person name="DeMaso C."/>
            <person name="Dhargay N."/>
            <person name="Dooley K."/>
            <person name="Dooley E."/>
            <person name="Doricent M."/>
            <person name="Dorje P."/>
            <person name="Dorjee K."/>
            <person name="Dupes A."/>
            <person name="Elong R."/>
            <person name="Falk J."/>
            <person name="Farina A."/>
            <person name="Faro S."/>
            <person name="Ferguson D."/>
            <person name="Fisher S."/>
            <person name="Foley C.D."/>
            <person name="Franke A."/>
            <person name="Friedrich D."/>
            <person name="Gadbois L."/>
            <person name="Gearin G."/>
            <person name="Gearin C.R."/>
            <person name="Giannoukos G."/>
            <person name="Goode T."/>
            <person name="Graham J."/>
            <person name="Grandbois E."/>
            <person name="Grewal S."/>
            <person name="Gyaltsen K."/>
            <person name="Hafez N."/>
            <person name="Hagos B."/>
            <person name="Hall J."/>
            <person name="Henson C."/>
            <person name="Hollinger A."/>
            <person name="Honan T."/>
            <person name="Huard M.D."/>
            <person name="Hughes L."/>
            <person name="Hurhula B."/>
            <person name="Husby M.E."/>
            <person name="Kamat A."/>
            <person name="Kanga B."/>
            <person name="Kashin S."/>
            <person name="Khazanovich D."/>
            <person name="Kisner P."/>
            <person name="Lance K."/>
            <person name="Lara M."/>
            <person name="Lee W."/>
            <person name="Lennon N."/>
            <person name="Letendre F."/>
            <person name="LeVine R."/>
            <person name="Lipovsky A."/>
            <person name="Liu X."/>
            <person name="Liu J."/>
            <person name="Liu S."/>
            <person name="Lokyitsang T."/>
            <person name="Lokyitsang Y."/>
            <person name="Lubonja R."/>
            <person name="Lui A."/>
            <person name="MacDonald P."/>
            <person name="Magnisalis V."/>
            <person name="Maru K."/>
            <person name="Matthews C."/>
            <person name="McCusker W."/>
            <person name="McDonough S."/>
            <person name="Mehta T."/>
            <person name="Meldrim J."/>
            <person name="Meneus L."/>
            <person name="Mihai O."/>
            <person name="Mihalev A."/>
            <person name="Mihova T."/>
            <person name="Mittelman R."/>
            <person name="Mlenga V."/>
            <person name="Montmayeur A."/>
            <person name="Mulrain L."/>
            <person name="Navidi A."/>
            <person name="Naylor J."/>
            <person name="Negash T."/>
            <person name="Nguyen T."/>
            <person name="Nguyen N."/>
            <person name="Nicol R."/>
            <person name="Norbu C."/>
            <person name="Norbu N."/>
            <person name="Novod N."/>
            <person name="O'Neill B."/>
            <person name="Osman S."/>
            <person name="Markiewicz E."/>
            <person name="Oyono O.L."/>
            <person name="Patti C."/>
            <person name="Phunkhang P."/>
            <person name="Pierre F."/>
            <person name="Priest M."/>
            <person name="Raghuraman S."/>
            <person name="Rege F."/>
            <person name="Reyes R."/>
            <person name="Rise C."/>
            <person name="Rogov P."/>
            <person name="Ross K."/>
            <person name="Ryan E."/>
            <person name="Settipalli S."/>
            <person name="Shea T."/>
            <person name="Sherpa N."/>
            <person name="Shi L."/>
            <person name="Shih D."/>
            <person name="Sparrow T."/>
            <person name="Spaulding J."/>
            <person name="Stalker J."/>
            <person name="Stange-Thomann N."/>
            <person name="Stavropoulos S."/>
            <person name="Stone C."/>
            <person name="Strader C."/>
            <person name="Tesfaye S."/>
            <person name="Thomson T."/>
            <person name="Thoulutsang Y."/>
            <person name="Thoulutsang D."/>
            <person name="Topham K."/>
            <person name="Topping I."/>
            <person name="Tsamla T."/>
            <person name="Vassiliev H."/>
            <person name="Vo A."/>
            <person name="Wangchuk T."/>
            <person name="Wangdi T."/>
            <person name="Weiand M."/>
            <person name="Wilkinson J."/>
            <person name="Wilson A."/>
            <person name="Yadav S."/>
            <person name="Young G."/>
            <person name="Yu Q."/>
            <person name="Zembek L."/>
            <person name="Zhong D."/>
            <person name="Zimmer A."/>
            <person name="Zwirko Z."/>
            <person name="Jaffe D.B."/>
            <person name="Alvarez P."/>
            <person name="Brockman W."/>
            <person name="Butler J."/>
            <person name="Chin C."/>
            <person name="Gnerre S."/>
            <person name="Grabherr M."/>
            <person name="Kleber M."/>
            <person name="Mauceli E."/>
            <person name="MacCallum I."/>
        </authorList>
    </citation>
    <scope>NUCLEOTIDE SEQUENCE [LARGE SCALE GENOMIC DNA]</scope>
    <source>
        <strain evidence="4">Tai18E2 / Tucson 14021-0261.01</strain>
    </source>
</reference>
<gene>
    <name evidence="3" type="primary">Dyak\GE17620</name>
    <name evidence="3" type="synonym">dyak_GLEANR_18934</name>
    <name evidence="3" type="synonym">GE17620</name>
    <name evidence="3" type="ORF">Dyak_GE17620</name>
</gene>
<dbReference type="InterPro" id="IPR002554">
    <property type="entry name" value="PP2A_B56"/>
</dbReference>
<dbReference type="PANTHER" id="PTHR10257">
    <property type="entry name" value="SERINE/THREONINE PROTEIN PHOSPHATASE 2A PP2A REGULATORY SUBUNIT B"/>
    <property type="match status" value="1"/>
</dbReference>
<dbReference type="OrthoDB" id="7864400at2759"/>
<keyword evidence="4" id="KW-1185">Reference proteome</keyword>
<dbReference type="KEGG" id="dya:Dyak_GE17620"/>
<accession>B4Q1U8</accession>